<dbReference type="Pfam" id="PF12706">
    <property type="entry name" value="Lactamase_B_2"/>
    <property type="match status" value="1"/>
</dbReference>
<reference evidence="3" key="1">
    <citation type="journal article" date="2019" name="Int. J. Syst. Evol. Microbiol.">
        <title>The Global Catalogue of Microorganisms (GCM) 10K type strain sequencing project: providing services to taxonomists for standard genome sequencing and annotation.</title>
        <authorList>
            <consortium name="The Broad Institute Genomics Platform"/>
            <consortium name="The Broad Institute Genome Sequencing Center for Infectious Disease"/>
            <person name="Wu L."/>
            <person name="Ma J."/>
        </authorList>
    </citation>
    <scope>NUCLEOTIDE SEQUENCE [LARGE SCALE GENOMIC DNA]</scope>
    <source>
        <strain evidence="3">JCM 14370</strain>
    </source>
</reference>
<dbReference type="PANTHER" id="PTHR43546">
    <property type="entry name" value="UPF0173 METAL-DEPENDENT HYDROLASE MJ1163-RELATED"/>
    <property type="match status" value="1"/>
</dbReference>
<evidence type="ECO:0000313" key="2">
    <source>
        <dbReference type="EMBL" id="GGJ57122.1"/>
    </source>
</evidence>
<organism evidence="2 3">
    <name type="scientific">Deinococcus roseus</name>
    <dbReference type="NCBI Taxonomy" id="392414"/>
    <lineage>
        <taxon>Bacteria</taxon>
        <taxon>Thermotogati</taxon>
        <taxon>Deinococcota</taxon>
        <taxon>Deinococci</taxon>
        <taxon>Deinococcales</taxon>
        <taxon>Deinococcaceae</taxon>
        <taxon>Deinococcus</taxon>
    </lineage>
</organism>
<dbReference type="InterPro" id="IPR050114">
    <property type="entry name" value="UPF0173_UPF0282_UlaG_hydrolase"/>
</dbReference>
<dbReference type="RefSeq" id="WP_189008580.1">
    <property type="nucleotide sequence ID" value="NZ_BMOD01000038.1"/>
</dbReference>
<keyword evidence="3" id="KW-1185">Reference proteome</keyword>
<dbReference type="Gene3D" id="3.60.15.10">
    <property type="entry name" value="Ribonuclease Z/Hydroxyacylglutathione hydrolase-like"/>
    <property type="match status" value="1"/>
</dbReference>
<evidence type="ECO:0000313" key="3">
    <source>
        <dbReference type="Proteomes" id="UP000632222"/>
    </source>
</evidence>
<dbReference type="SUPFAM" id="SSF56281">
    <property type="entry name" value="Metallo-hydrolase/oxidoreductase"/>
    <property type="match status" value="1"/>
</dbReference>
<accession>A0ABQ2DJ66</accession>
<dbReference type="EMBL" id="BMOD01000038">
    <property type="protein sequence ID" value="GGJ57122.1"/>
    <property type="molecule type" value="Genomic_DNA"/>
</dbReference>
<protein>
    <recommendedName>
        <fullName evidence="1">Metallo-beta-lactamase domain-containing protein</fullName>
    </recommendedName>
</protein>
<evidence type="ECO:0000259" key="1">
    <source>
        <dbReference type="Pfam" id="PF12706"/>
    </source>
</evidence>
<sequence>MQIERLHWAGIKLQQGQTTLLLDTIPSPQQLPLSVDTPHRFALLTHHHPDHADLPYLTGVLGSGSTLLTHADVAPLLPPTDLRIRTAELHQPVQLHPGTADFTVWAVPAVDGLGDPQVSWVIDGGGKRILHAGDTLWHGRWWSIQRIYGPFDTVFLPINAPRVNLGRFQDSGIPIVMGPEQAVAAARILQAKTVVPIHYGRHEPGRYIETPDALQTFTRLGREAGLNLNVLQPGEVLNFQSAQPEEVLQ</sequence>
<dbReference type="InterPro" id="IPR001279">
    <property type="entry name" value="Metallo-B-lactamas"/>
</dbReference>
<dbReference type="PANTHER" id="PTHR43546:SF3">
    <property type="entry name" value="UPF0173 METAL-DEPENDENT HYDROLASE MJ1163"/>
    <property type="match status" value="1"/>
</dbReference>
<name>A0ABQ2DJ66_9DEIO</name>
<feature type="domain" description="Metallo-beta-lactamase" evidence="1">
    <location>
        <begin position="19"/>
        <end position="199"/>
    </location>
</feature>
<dbReference type="Proteomes" id="UP000632222">
    <property type="component" value="Unassembled WGS sequence"/>
</dbReference>
<dbReference type="InterPro" id="IPR036866">
    <property type="entry name" value="RibonucZ/Hydroxyglut_hydro"/>
</dbReference>
<gene>
    <name evidence="2" type="ORF">GCM10008938_49020</name>
</gene>
<proteinExistence type="predicted"/>
<comment type="caution">
    <text evidence="2">The sequence shown here is derived from an EMBL/GenBank/DDBJ whole genome shotgun (WGS) entry which is preliminary data.</text>
</comment>